<protein>
    <submittedName>
        <fullName evidence="2">Uncharacterized protein</fullName>
    </submittedName>
</protein>
<accession>A0ABD2Q9J3</accession>
<proteinExistence type="predicted"/>
<keyword evidence="1" id="KW-0812">Transmembrane</keyword>
<keyword evidence="3" id="KW-1185">Reference proteome</keyword>
<evidence type="ECO:0000256" key="1">
    <source>
        <dbReference type="SAM" id="Phobius"/>
    </source>
</evidence>
<gene>
    <name evidence="2" type="ORF">Ciccas_005150</name>
</gene>
<reference evidence="2 3" key="1">
    <citation type="submission" date="2024-11" db="EMBL/GenBank/DDBJ databases">
        <title>Adaptive evolution of stress response genes in parasites aligns with host niche diversity.</title>
        <authorList>
            <person name="Hahn C."/>
            <person name="Resl P."/>
        </authorList>
    </citation>
    <scope>NUCLEOTIDE SEQUENCE [LARGE SCALE GENOMIC DNA]</scope>
    <source>
        <strain evidence="2">EGGRZ-B1_66</strain>
        <tissue evidence="2">Body</tissue>
    </source>
</reference>
<keyword evidence="1" id="KW-0472">Membrane</keyword>
<comment type="caution">
    <text evidence="2">The sequence shown here is derived from an EMBL/GenBank/DDBJ whole genome shotgun (WGS) entry which is preliminary data.</text>
</comment>
<organism evidence="2 3">
    <name type="scientific">Cichlidogyrus casuarinus</name>
    <dbReference type="NCBI Taxonomy" id="1844966"/>
    <lineage>
        <taxon>Eukaryota</taxon>
        <taxon>Metazoa</taxon>
        <taxon>Spiralia</taxon>
        <taxon>Lophotrochozoa</taxon>
        <taxon>Platyhelminthes</taxon>
        <taxon>Monogenea</taxon>
        <taxon>Monopisthocotylea</taxon>
        <taxon>Dactylogyridea</taxon>
        <taxon>Ancyrocephalidae</taxon>
        <taxon>Cichlidogyrus</taxon>
    </lineage>
</organism>
<sequence length="293" mass="33757">MKDVTSLGTTVTKFSNAFLGVPFHLCYKSREDIPKDFLEKLSDLTDLDLDRYFFLCEKALKFVLAREIVKLNDITCQFLQSTISTFLLTASVYISYLYTDNMIPKLRMLGFVPSLALASLTFFGIILLQQQLLQTLLRKNALRVDQLVVSTNPDYIEYGKEYYKWRINFNKLATFVEERQRDQSNKSVQTVTPTESNMEFKLIFYFIANEYFLPEHFHESPVNLNKNTLYWRYTPLGNEIYAADGNMCGLGLGSLLALGAFGFNNPFTSLMKLLYNPASSYQRLNALNKIKVV</sequence>
<evidence type="ECO:0000313" key="2">
    <source>
        <dbReference type="EMBL" id="KAL3316204.1"/>
    </source>
</evidence>
<dbReference type="EMBL" id="JBJKFK010000582">
    <property type="protein sequence ID" value="KAL3316204.1"/>
    <property type="molecule type" value="Genomic_DNA"/>
</dbReference>
<evidence type="ECO:0000313" key="3">
    <source>
        <dbReference type="Proteomes" id="UP001626550"/>
    </source>
</evidence>
<dbReference type="Proteomes" id="UP001626550">
    <property type="component" value="Unassembled WGS sequence"/>
</dbReference>
<feature type="transmembrane region" description="Helical" evidence="1">
    <location>
        <begin position="108"/>
        <end position="128"/>
    </location>
</feature>
<name>A0ABD2Q9J3_9PLAT</name>
<keyword evidence="1" id="KW-1133">Transmembrane helix</keyword>
<dbReference type="AlphaFoldDB" id="A0ABD2Q9J3"/>
<feature type="transmembrane region" description="Helical" evidence="1">
    <location>
        <begin position="78"/>
        <end position="96"/>
    </location>
</feature>